<name>A0A2M6WZE9_9BACT</name>
<evidence type="ECO:0000313" key="3">
    <source>
        <dbReference type="Proteomes" id="UP000230731"/>
    </source>
</evidence>
<evidence type="ECO:0000313" key="2">
    <source>
        <dbReference type="EMBL" id="PIT98182.1"/>
    </source>
</evidence>
<dbReference type="GO" id="GO:0016757">
    <property type="term" value="F:glycosyltransferase activity"/>
    <property type="evidence" value="ECO:0007669"/>
    <property type="project" value="InterPro"/>
</dbReference>
<dbReference type="Pfam" id="PF00534">
    <property type="entry name" value="Glycos_transf_1"/>
    <property type="match status" value="1"/>
</dbReference>
<evidence type="ECO:0000259" key="1">
    <source>
        <dbReference type="Pfam" id="PF00534"/>
    </source>
</evidence>
<proteinExistence type="predicted"/>
<organism evidence="2 3">
    <name type="scientific">Candidatus Andersenbacteria bacterium CG10_big_fil_rev_8_21_14_0_10_54_11</name>
    <dbReference type="NCBI Taxonomy" id="1974485"/>
    <lineage>
        <taxon>Bacteria</taxon>
        <taxon>Candidatus Anderseniibacteriota</taxon>
    </lineage>
</organism>
<dbReference type="PANTHER" id="PTHR45947">
    <property type="entry name" value="SULFOQUINOVOSYL TRANSFERASE SQD2"/>
    <property type="match status" value="1"/>
</dbReference>
<comment type="caution">
    <text evidence="2">The sequence shown here is derived from an EMBL/GenBank/DDBJ whole genome shotgun (WGS) entry which is preliminary data.</text>
</comment>
<dbReference type="PANTHER" id="PTHR45947:SF3">
    <property type="entry name" value="SULFOQUINOVOSYL TRANSFERASE SQD2"/>
    <property type="match status" value="1"/>
</dbReference>
<reference evidence="3" key="1">
    <citation type="submission" date="2017-09" db="EMBL/GenBank/DDBJ databases">
        <title>Depth-based differentiation of microbial function through sediment-hosted aquifers and enrichment of novel symbionts in the deep terrestrial subsurface.</title>
        <authorList>
            <person name="Probst A.J."/>
            <person name="Ladd B."/>
            <person name="Jarett J.K."/>
            <person name="Geller-Mcgrath D.E."/>
            <person name="Sieber C.M.K."/>
            <person name="Emerson J.B."/>
            <person name="Anantharaman K."/>
            <person name="Thomas B.C."/>
            <person name="Malmstrom R."/>
            <person name="Stieglmeier M."/>
            <person name="Klingl A."/>
            <person name="Woyke T."/>
            <person name="Ryan C.M."/>
            <person name="Banfield J.F."/>
        </authorList>
    </citation>
    <scope>NUCLEOTIDE SEQUENCE [LARGE SCALE GENOMIC DNA]</scope>
</reference>
<dbReference type="InterPro" id="IPR001296">
    <property type="entry name" value="Glyco_trans_1"/>
</dbReference>
<dbReference type="Gene3D" id="3.40.50.2000">
    <property type="entry name" value="Glycogen Phosphorylase B"/>
    <property type="match status" value="2"/>
</dbReference>
<gene>
    <name evidence="2" type="ORF">COT71_02090</name>
</gene>
<dbReference type="InterPro" id="IPR050194">
    <property type="entry name" value="Glycosyltransferase_grp1"/>
</dbReference>
<accession>A0A2M6WZE9</accession>
<dbReference type="EMBL" id="PEZP01000025">
    <property type="protein sequence ID" value="PIT98182.1"/>
    <property type="molecule type" value="Genomic_DNA"/>
</dbReference>
<dbReference type="Proteomes" id="UP000230731">
    <property type="component" value="Unassembled WGS sequence"/>
</dbReference>
<dbReference type="AlphaFoldDB" id="A0A2M6WZE9"/>
<feature type="domain" description="Glycosyl transferase family 1" evidence="1">
    <location>
        <begin position="124"/>
        <end position="256"/>
    </location>
</feature>
<sequence length="294" mass="33493">MAVEAFDLSGYDVVLSASHSFGKGVLVGPQTLHISYCFTPTRYAWDDSHRYLREFSPHGLFRALVPAALSYVRLWDYYAAQRPHVYLTLSQYVAWRIRKYYGREAEVIPPPVDVDSFTVCHDNSGYYLVVSRLVPYKRIDLAIAACERMERPLKIVGQGPEEASLRQLAGKWTSFLGFVPDEDLPKLYQGARALLFPQEEDFGITPVEAAANGKPTIAFGAGGATETVRGGETGVLFERQDADSLMEAIRIFELQRWDVRLIRRHAERFSRAVFLHKMETVVHNQWDVFNRARK</sequence>
<keyword evidence="2" id="KW-0808">Transferase</keyword>
<dbReference type="SUPFAM" id="SSF53756">
    <property type="entry name" value="UDP-Glycosyltransferase/glycogen phosphorylase"/>
    <property type="match status" value="1"/>
</dbReference>
<protein>
    <submittedName>
        <fullName evidence="2">Glycosyltransferase family 4 protein</fullName>
    </submittedName>
</protein>